<dbReference type="InterPro" id="IPR044672">
    <property type="entry name" value="MOCS2A"/>
</dbReference>
<dbReference type="InterPro" id="IPR010038">
    <property type="entry name" value="MoaD_arc-typ"/>
</dbReference>
<dbReference type="UniPathway" id="UPA00344"/>
<dbReference type="EMBL" id="PNIQ01000336">
    <property type="protein sequence ID" value="PMP83568.1"/>
    <property type="molecule type" value="Genomic_DNA"/>
</dbReference>
<dbReference type="PANTHER" id="PTHR33359">
    <property type="entry name" value="MOLYBDOPTERIN SYNTHASE SULFUR CARRIER SUBUNIT"/>
    <property type="match status" value="1"/>
</dbReference>
<evidence type="ECO:0000256" key="3">
    <source>
        <dbReference type="ARBA" id="ARBA00023150"/>
    </source>
</evidence>
<dbReference type="GO" id="GO:0006777">
    <property type="term" value="P:Mo-molybdopterin cofactor biosynthetic process"/>
    <property type="evidence" value="ECO:0007669"/>
    <property type="project" value="UniProtKB-KW"/>
</dbReference>
<dbReference type="NCBIfam" id="TIGR01682">
    <property type="entry name" value="moaD"/>
    <property type="match status" value="1"/>
</dbReference>
<protein>
    <recommendedName>
        <fullName evidence="5">Molybdopterin synthase sulfur carrier subunit</fullName>
    </recommendedName>
</protein>
<gene>
    <name evidence="6" type="primary">moaD</name>
    <name evidence="6" type="ORF">C0184_05120</name>
</gene>
<evidence type="ECO:0000256" key="1">
    <source>
        <dbReference type="ARBA" id="ARBA00005046"/>
    </source>
</evidence>
<sequence>MITVIVRFFASHRDIVGRATAQYTVAKGTTVGQLWEQLVADYPRLAGYTGRLLFAVNQQFGQPATVLADGDEVAFIPPVSGG</sequence>
<evidence type="ECO:0000313" key="6">
    <source>
        <dbReference type="EMBL" id="PMP83568.1"/>
    </source>
</evidence>
<dbReference type="InterPro" id="IPR016155">
    <property type="entry name" value="Mopterin_synth/thiamin_S_b"/>
</dbReference>
<dbReference type="InterPro" id="IPR012675">
    <property type="entry name" value="Beta-grasp_dom_sf"/>
</dbReference>
<dbReference type="Pfam" id="PF02597">
    <property type="entry name" value="ThiS"/>
    <property type="match status" value="1"/>
</dbReference>
<evidence type="ECO:0000256" key="2">
    <source>
        <dbReference type="ARBA" id="ARBA00022741"/>
    </source>
</evidence>
<evidence type="ECO:0000256" key="5">
    <source>
        <dbReference type="ARBA" id="ARBA00024247"/>
    </source>
</evidence>
<comment type="caution">
    <text evidence="6">The sequence shown here is derived from an EMBL/GenBank/DDBJ whole genome shotgun (WGS) entry which is preliminary data.</text>
</comment>
<dbReference type="PANTHER" id="PTHR33359:SF1">
    <property type="entry name" value="MOLYBDOPTERIN SYNTHASE SULFUR CARRIER SUBUNIT"/>
    <property type="match status" value="1"/>
</dbReference>
<evidence type="ECO:0000256" key="4">
    <source>
        <dbReference type="ARBA" id="ARBA00024200"/>
    </source>
</evidence>
<dbReference type="Proteomes" id="UP000243376">
    <property type="component" value="Unassembled WGS sequence"/>
</dbReference>
<evidence type="ECO:0000313" key="7">
    <source>
        <dbReference type="Proteomes" id="UP000243376"/>
    </source>
</evidence>
<dbReference type="GO" id="GO:0000166">
    <property type="term" value="F:nucleotide binding"/>
    <property type="evidence" value="ECO:0007669"/>
    <property type="project" value="UniProtKB-KW"/>
</dbReference>
<keyword evidence="2" id="KW-0547">Nucleotide-binding</keyword>
<name>A0A2J6X8J7_9CHLR</name>
<dbReference type="GO" id="GO:1990133">
    <property type="term" value="C:molybdopterin adenylyltransferase complex"/>
    <property type="evidence" value="ECO:0007669"/>
    <property type="project" value="TreeGrafter"/>
</dbReference>
<comment type="pathway">
    <text evidence="1">Cofactor biosynthesis; molybdopterin biosynthesis.</text>
</comment>
<proteinExistence type="inferred from homology"/>
<accession>A0A2J6X8J7</accession>
<dbReference type="InterPro" id="IPR003749">
    <property type="entry name" value="ThiS/MoaD-like"/>
</dbReference>
<reference evidence="6 7" key="1">
    <citation type="submission" date="2018-01" db="EMBL/GenBank/DDBJ databases">
        <title>Metagenomic assembled genomes from two thermal pools in the Uzon Caldera, Kamchatka, Russia.</title>
        <authorList>
            <person name="Wilkins L."/>
            <person name="Ettinger C."/>
        </authorList>
    </citation>
    <scope>NUCLEOTIDE SEQUENCE [LARGE SCALE GENOMIC DNA]</scope>
    <source>
        <strain evidence="6">ZAV-02</strain>
    </source>
</reference>
<keyword evidence="3" id="KW-0501">Molybdenum cofactor biosynthesis</keyword>
<dbReference type="CDD" id="cd00754">
    <property type="entry name" value="Ubl_MoaD"/>
    <property type="match status" value="1"/>
</dbReference>
<comment type="similarity">
    <text evidence="4">Belongs to the MoaD family.</text>
</comment>
<dbReference type="FunFam" id="3.10.20.30:FF:000010">
    <property type="entry name" value="Molybdopterin synthase sulfur carrier subunit"/>
    <property type="match status" value="1"/>
</dbReference>
<dbReference type="SUPFAM" id="SSF54285">
    <property type="entry name" value="MoaD/ThiS"/>
    <property type="match status" value="1"/>
</dbReference>
<organism evidence="6 7">
    <name type="scientific">Chloroflexus aggregans</name>
    <dbReference type="NCBI Taxonomy" id="152260"/>
    <lineage>
        <taxon>Bacteria</taxon>
        <taxon>Bacillati</taxon>
        <taxon>Chloroflexota</taxon>
        <taxon>Chloroflexia</taxon>
        <taxon>Chloroflexales</taxon>
        <taxon>Chloroflexineae</taxon>
        <taxon>Chloroflexaceae</taxon>
        <taxon>Chloroflexus</taxon>
    </lineage>
</organism>
<dbReference type="AlphaFoldDB" id="A0A2J6X8J7"/>
<dbReference type="Gene3D" id="3.10.20.30">
    <property type="match status" value="1"/>
</dbReference>
<dbReference type="NCBIfam" id="TIGR01687">
    <property type="entry name" value="moaD_arch"/>
    <property type="match status" value="1"/>
</dbReference>